<dbReference type="KEGG" id="tagg:NF865_01735"/>
<organism evidence="1 2">
    <name type="scientific">Thermococcus aggregans</name>
    <dbReference type="NCBI Taxonomy" id="110163"/>
    <lineage>
        <taxon>Archaea</taxon>
        <taxon>Methanobacteriati</taxon>
        <taxon>Methanobacteriota</taxon>
        <taxon>Thermococci</taxon>
        <taxon>Thermococcales</taxon>
        <taxon>Thermococcaceae</taxon>
        <taxon>Thermococcus</taxon>
    </lineage>
</organism>
<sequence>MTRVHLWYTLPTKDYLKDAVLSSLSDTMETYTESVEEGDEEDFNELLKGIISRAFEYNMIRYGLKIGDIELIAPAIGNLIDFLEDVALSILYARKGREGILDLSNLPLEVNPLRGMNLERSLFYTESLKLLFGTFDPIRTLFFHKGGDILEITSLDRRLKINIDAGEYADVLEKDILRAVRDVERILEMFSPLKLLRPRIQWIKAIIKYSHMG</sequence>
<dbReference type="RefSeq" id="WP_253304907.1">
    <property type="nucleotide sequence ID" value="NZ_CP099582.1"/>
</dbReference>
<evidence type="ECO:0000313" key="1">
    <source>
        <dbReference type="EMBL" id="USS40966.1"/>
    </source>
</evidence>
<dbReference type="AlphaFoldDB" id="A0A9E7MXX5"/>
<protein>
    <submittedName>
        <fullName evidence="1">Uncharacterized protein</fullName>
    </submittedName>
</protein>
<dbReference type="EMBL" id="CP099582">
    <property type="protein sequence ID" value="USS40966.1"/>
    <property type="molecule type" value="Genomic_DNA"/>
</dbReference>
<reference evidence="1" key="1">
    <citation type="journal article" date="1998" name="Int. J. Syst. Bacteriol. 48 Pt">
        <title>Thermococcus guaymasensis sp. nov. and Thermococcus aggregans sp. nov., two novel thermophilic archaea isolated from the Guaymas Basin hydrothermal vent site.</title>
        <authorList>
            <person name="Canganella F."/>
            <person name="Jones W.J."/>
            <person name="Gambacorta A."/>
            <person name="Antranikian G."/>
        </authorList>
    </citation>
    <scope>NUCLEOTIDE SEQUENCE</scope>
    <source>
        <strain evidence="1">TY</strain>
    </source>
</reference>
<dbReference type="Proteomes" id="UP001055732">
    <property type="component" value="Chromosome"/>
</dbReference>
<name>A0A9E7MXX5_THEAG</name>
<gene>
    <name evidence="1" type="ORF">NF865_01735</name>
</gene>
<proteinExistence type="predicted"/>
<reference evidence="1" key="2">
    <citation type="submission" date="2022-06" db="EMBL/GenBank/DDBJ databases">
        <authorList>
            <person name="Park Y.-J."/>
        </authorList>
    </citation>
    <scope>NUCLEOTIDE SEQUENCE</scope>
    <source>
        <strain evidence="1">TY</strain>
    </source>
</reference>
<accession>A0A9E7MXX5</accession>
<keyword evidence="2" id="KW-1185">Reference proteome</keyword>
<evidence type="ECO:0000313" key="2">
    <source>
        <dbReference type="Proteomes" id="UP001055732"/>
    </source>
</evidence>